<reference evidence="2 3" key="1">
    <citation type="submission" date="2016-03" db="EMBL/GenBank/DDBJ databases">
        <authorList>
            <person name="Heylen K."/>
            <person name="De Vos P."/>
            <person name="Vekeman B."/>
        </authorList>
    </citation>
    <scope>NUCLEOTIDE SEQUENCE [LARGE SCALE GENOMIC DNA]</scope>
    <source>
        <strain evidence="2 3">R-49807</strain>
    </source>
</reference>
<protein>
    <submittedName>
        <fullName evidence="2">Abortive phage resistance protein</fullName>
    </submittedName>
</protein>
<dbReference type="AlphaFoldDB" id="A0AA91DGI4"/>
<dbReference type="InterPro" id="IPR026001">
    <property type="entry name" value="Abi-like_C"/>
</dbReference>
<dbReference type="RefSeq" id="WP_064024544.1">
    <property type="nucleotide sequence ID" value="NZ_CP133985.1"/>
</dbReference>
<evidence type="ECO:0000313" key="3">
    <source>
        <dbReference type="Proteomes" id="UP000077734"/>
    </source>
</evidence>
<feature type="domain" description="Abortive infection protein-like C-terminal" evidence="1">
    <location>
        <begin position="169"/>
        <end position="244"/>
    </location>
</feature>
<dbReference type="Pfam" id="PF14355">
    <property type="entry name" value="Abi_C"/>
    <property type="match status" value="1"/>
</dbReference>
<gene>
    <name evidence="2" type="ORF">A1356_22815</name>
</gene>
<evidence type="ECO:0000259" key="1">
    <source>
        <dbReference type="Pfam" id="PF14355"/>
    </source>
</evidence>
<keyword evidence="3" id="KW-1185">Reference proteome</keyword>
<comment type="caution">
    <text evidence="2">The sequence shown here is derived from an EMBL/GenBank/DDBJ whole genome shotgun (WGS) entry which is preliminary data.</text>
</comment>
<name>A0AA91DGI4_9GAMM</name>
<dbReference type="EMBL" id="LUUL01000024">
    <property type="protein sequence ID" value="OAI29804.1"/>
    <property type="molecule type" value="Genomic_DNA"/>
</dbReference>
<sequence length="252" mass="27964">MSSDLEHLTNLYDRVEYLQNLLIDMATGGAPSNVHYQAIRQEILDAQTVSHLVPRWVRVNRSLAQFWQFIKNEFGTYAERRTFIWNEFSPLLGYLETGATHPAQASIQDALKKFDSEGIQFAWNKAISRKQSDPEGAITISRTIVESICKHILDEEGVEYDASSIELSELYKLVAKQLNLAPEQHLEPIFKQILGGCSGVVSGLGALRNKLGDAHGKGKAGVKPQARHAELAVNLAGSIALFLIATYEAKKT</sequence>
<organism evidence="2 3">
    <name type="scientific">Methylomonas koyamae</name>
    <dbReference type="NCBI Taxonomy" id="702114"/>
    <lineage>
        <taxon>Bacteria</taxon>
        <taxon>Pseudomonadati</taxon>
        <taxon>Pseudomonadota</taxon>
        <taxon>Gammaproteobacteria</taxon>
        <taxon>Methylococcales</taxon>
        <taxon>Methylococcaceae</taxon>
        <taxon>Methylomonas</taxon>
    </lineage>
</organism>
<dbReference type="Proteomes" id="UP000077734">
    <property type="component" value="Unassembled WGS sequence"/>
</dbReference>
<accession>A0AA91DGI4</accession>
<proteinExistence type="predicted"/>
<evidence type="ECO:0000313" key="2">
    <source>
        <dbReference type="EMBL" id="OAI29804.1"/>
    </source>
</evidence>